<dbReference type="InterPro" id="IPR013786">
    <property type="entry name" value="AcylCoA_DH/ox_N"/>
</dbReference>
<evidence type="ECO:0000313" key="9">
    <source>
        <dbReference type="EMBL" id="MBG6069645.1"/>
    </source>
</evidence>
<dbReference type="PANTHER" id="PTHR43292:SF3">
    <property type="entry name" value="ACYL-COA DEHYDROGENASE FADE29"/>
    <property type="match status" value="1"/>
</dbReference>
<feature type="domain" description="Acyl-CoA dehydrogenase/oxidase N-terminal" evidence="8">
    <location>
        <begin position="7"/>
        <end position="120"/>
    </location>
</feature>
<evidence type="ECO:0000259" key="6">
    <source>
        <dbReference type="Pfam" id="PF00441"/>
    </source>
</evidence>
<dbReference type="Pfam" id="PF02771">
    <property type="entry name" value="Acyl-CoA_dh_N"/>
    <property type="match status" value="1"/>
</dbReference>
<evidence type="ECO:0000259" key="8">
    <source>
        <dbReference type="Pfam" id="PF02771"/>
    </source>
</evidence>
<organism evidence="9 10">
    <name type="scientific">Micromonospora ureilytica</name>
    <dbReference type="NCBI Taxonomy" id="709868"/>
    <lineage>
        <taxon>Bacteria</taxon>
        <taxon>Bacillati</taxon>
        <taxon>Actinomycetota</taxon>
        <taxon>Actinomycetes</taxon>
        <taxon>Micromonosporales</taxon>
        <taxon>Micromonosporaceae</taxon>
        <taxon>Micromonospora</taxon>
    </lineage>
</organism>
<protein>
    <submittedName>
        <fullName evidence="9">Alkylation response protein AidB-like acyl-CoA dehydrogenase</fullName>
    </submittedName>
</protein>
<sequence length="763" mass="81672">MKLGFTPAEEAFRREIRVELASPDITTHLKLLADSDEAEPEVRPLYRALGERRLLAVNWAEEHGGRGLGLVEAAIVAEELARAGVPDTLHVNTIQIVGLFLQRAGTVEQQAEFLPSLAVGLQFASVLYTEPEAGSDLASIRTTAVPDGDGYRLDGVKVYNLKSDVTDIALCAARIDDGGNRYRGIRLFLVDMHAEGLTREIIPCLADEQFHRVRLEGVHVSTDRIIGIGEDGWTLITRALSMERTGLDYSLKAEKWYSAALTGMDLEPHLAAVGRYGAAVEATRLHAWQLINALAVHPEGAGDGAAAAAKYVTSELAADLAAWANLVHHDAHTTFPATTRMLEAAYREAPGLTFSAGTSEVMLQIVAASDTLSADTDFTSVESALAKQLRKAVRDCLQEATQGLRPDVRTPLPTAGEGCPSWAPLVELGVPAFEAPADAGGLDLGLQASLVVCEELGRALLRGPHSGVTLTIDALRTSSTAARAGLLEPLIAGTLTVDTGMFALDRPMSAEAIEGGWRVHGSMAIDGGQVTHLLIPLLADGTVALALVPTTRPGWHAIDGDQPLATFHGLVVDAGEVIAVTSPEDRLALVARARVRQAAYLLGLAGGAHDAARAYTQERRQFERPIHDFQAVAFGLAEAATSLETAWVAVRRAGWLSDEGRPTTRASLDALALAAEATLNTTRTALHVCGARGLTADVSVHRHYRLARTEAVRYGSPLRLWCAAARQRLERRDGLELITDPWLVSTEGLPTPLPKSDEETEET</sequence>
<dbReference type="SUPFAM" id="SSF56645">
    <property type="entry name" value="Acyl-CoA dehydrogenase NM domain-like"/>
    <property type="match status" value="2"/>
</dbReference>
<dbReference type="InterPro" id="IPR052161">
    <property type="entry name" value="Mycobact_Acyl-CoA_DH"/>
</dbReference>
<evidence type="ECO:0000256" key="2">
    <source>
        <dbReference type="ARBA" id="ARBA00009347"/>
    </source>
</evidence>
<comment type="caution">
    <text evidence="9">The sequence shown here is derived from an EMBL/GenBank/DDBJ whole genome shotgun (WGS) entry which is preliminary data.</text>
</comment>
<keyword evidence="4" id="KW-0274">FAD</keyword>
<dbReference type="InterPro" id="IPR036250">
    <property type="entry name" value="AcylCo_DH-like_C"/>
</dbReference>
<proteinExistence type="inferred from homology"/>
<keyword evidence="3" id="KW-0285">Flavoprotein</keyword>
<evidence type="ECO:0000256" key="3">
    <source>
        <dbReference type="ARBA" id="ARBA00022630"/>
    </source>
</evidence>
<dbReference type="Gene3D" id="1.10.540.10">
    <property type="entry name" value="Acyl-CoA dehydrogenase/oxidase, N-terminal domain"/>
    <property type="match status" value="2"/>
</dbReference>
<dbReference type="InterPro" id="IPR006091">
    <property type="entry name" value="Acyl-CoA_Oxase/DH_mid-dom"/>
</dbReference>
<dbReference type="SUPFAM" id="SSF47203">
    <property type="entry name" value="Acyl-CoA dehydrogenase C-terminal domain-like"/>
    <property type="match status" value="2"/>
</dbReference>
<dbReference type="EMBL" id="JADOTX010000001">
    <property type="protein sequence ID" value="MBG6069645.1"/>
    <property type="molecule type" value="Genomic_DNA"/>
</dbReference>
<comment type="cofactor">
    <cofactor evidence="1">
        <name>FAD</name>
        <dbReference type="ChEBI" id="CHEBI:57692"/>
    </cofactor>
</comment>
<dbReference type="PANTHER" id="PTHR43292">
    <property type="entry name" value="ACYL-COA DEHYDROGENASE"/>
    <property type="match status" value="1"/>
</dbReference>
<dbReference type="InterPro" id="IPR037069">
    <property type="entry name" value="AcylCoA_DH/ox_N_sf"/>
</dbReference>
<dbReference type="InterPro" id="IPR046373">
    <property type="entry name" value="Acyl-CoA_Oxase/DH_mid-dom_sf"/>
</dbReference>
<dbReference type="InterPro" id="IPR009100">
    <property type="entry name" value="AcylCoA_DH/oxidase_NM_dom_sf"/>
</dbReference>
<evidence type="ECO:0000256" key="1">
    <source>
        <dbReference type="ARBA" id="ARBA00001974"/>
    </source>
</evidence>
<evidence type="ECO:0000256" key="4">
    <source>
        <dbReference type="ARBA" id="ARBA00022827"/>
    </source>
</evidence>
<accession>A0ABS0JS40</accession>
<dbReference type="Pfam" id="PF00441">
    <property type="entry name" value="Acyl-CoA_dh_1"/>
    <property type="match status" value="2"/>
</dbReference>
<name>A0ABS0JS40_9ACTN</name>
<dbReference type="InterPro" id="IPR009075">
    <property type="entry name" value="AcylCo_DH/oxidase_C"/>
</dbReference>
<feature type="domain" description="Acyl-CoA dehydrogenase/oxidase C-terminal" evidence="6">
    <location>
        <begin position="274"/>
        <end position="368"/>
    </location>
</feature>
<comment type="similarity">
    <text evidence="2">Belongs to the acyl-CoA dehydrogenase family.</text>
</comment>
<keyword evidence="10" id="KW-1185">Reference proteome</keyword>
<evidence type="ECO:0000259" key="7">
    <source>
        <dbReference type="Pfam" id="PF02770"/>
    </source>
</evidence>
<gene>
    <name evidence="9" type="ORF">IW248_005932</name>
</gene>
<dbReference type="Proteomes" id="UP000614915">
    <property type="component" value="Unassembled WGS sequence"/>
</dbReference>
<dbReference type="Pfam" id="PF02770">
    <property type="entry name" value="Acyl-CoA_dh_M"/>
    <property type="match status" value="1"/>
</dbReference>
<keyword evidence="5" id="KW-0560">Oxidoreductase</keyword>
<feature type="domain" description="Acyl-CoA oxidase/dehydrogenase middle" evidence="7">
    <location>
        <begin position="127"/>
        <end position="200"/>
    </location>
</feature>
<feature type="domain" description="Acyl-CoA dehydrogenase/oxidase C-terminal" evidence="6">
    <location>
        <begin position="591"/>
        <end position="712"/>
    </location>
</feature>
<dbReference type="Gene3D" id="1.20.140.10">
    <property type="entry name" value="Butyryl-CoA Dehydrogenase, subunit A, domain 3"/>
    <property type="match status" value="2"/>
</dbReference>
<dbReference type="RefSeq" id="WP_196929547.1">
    <property type="nucleotide sequence ID" value="NZ_JADOTX010000001.1"/>
</dbReference>
<reference evidence="9 10" key="1">
    <citation type="submission" date="2020-11" db="EMBL/GenBank/DDBJ databases">
        <title>Sequencing the genomes of 1000 actinobacteria strains.</title>
        <authorList>
            <person name="Klenk H.-P."/>
        </authorList>
    </citation>
    <scope>NUCLEOTIDE SEQUENCE [LARGE SCALE GENOMIC DNA]</scope>
    <source>
        <strain evidence="9 10">DSM 101692</strain>
    </source>
</reference>
<evidence type="ECO:0000256" key="5">
    <source>
        <dbReference type="ARBA" id="ARBA00023002"/>
    </source>
</evidence>
<dbReference type="Gene3D" id="2.40.110.10">
    <property type="entry name" value="Butyryl-CoA Dehydrogenase, subunit A, domain 2"/>
    <property type="match status" value="1"/>
</dbReference>
<evidence type="ECO:0000313" key="10">
    <source>
        <dbReference type="Proteomes" id="UP000614915"/>
    </source>
</evidence>